<keyword evidence="3" id="KW-1185">Reference proteome</keyword>
<dbReference type="EnsemblPlants" id="novel_model_7198_5bd9a17a">
    <property type="protein sequence ID" value="cds.novel_model_7198_5bd9a17a"/>
    <property type="gene ID" value="novel_gene_3782_5bd9a17a"/>
</dbReference>
<dbReference type="Gramene" id="novel_model_5021_5bd9a17a">
    <property type="protein sequence ID" value="cds.novel_model_5021_5bd9a17a"/>
    <property type="gene ID" value="novel_gene_2616_5bd9a17a"/>
</dbReference>
<dbReference type="Gramene" id="novel_model_7198_5bd9a17a">
    <property type="protein sequence ID" value="cds.novel_model_7198_5bd9a17a"/>
    <property type="gene ID" value="novel_gene_3782_5bd9a17a"/>
</dbReference>
<evidence type="ECO:0000313" key="3">
    <source>
        <dbReference type="Proteomes" id="UP000596661"/>
    </source>
</evidence>
<dbReference type="EnsemblPlants" id="novel_model_5021_5bd9a17a">
    <property type="protein sequence ID" value="cds.novel_model_5021_5bd9a17a"/>
    <property type="gene ID" value="novel_gene_2616_5bd9a17a"/>
</dbReference>
<evidence type="ECO:0000313" key="1">
    <source>
        <dbReference type="EnsemblPlants" id="cds.novel_model_5021_5bd9a17a"/>
    </source>
</evidence>
<sequence>MRDLNIRDIQIRDLNIRDHNMRGHNIEHLKIRDMALKMKINDLKIKVKELKMTHKFIVRIMTILADQEIIFHIIKLLYLILSLKVRICVITFPFNVWCVVF</sequence>
<dbReference type="EMBL" id="UZAU01000815">
    <property type="status" value="NOT_ANNOTATED_CDS"/>
    <property type="molecule type" value="Genomic_DNA"/>
</dbReference>
<reference evidence="2" key="2">
    <citation type="submission" date="2021-03" db="UniProtKB">
        <authorList>
            <consortium name="EnsemblPlants"/>
        </authorList>
    </citation>
    <scope>IDENTIFICATION</scope>
</reference>
<accession>A0A803RAW6</accession>
<dbReference type="EMBL" id="UZAU01000542">
    <property type="status" value="NOT_ANNOTATED_CDS"/>
    <property type="molecule type" value="Genomic_DNA"/>
</dbReference>
<reference evidence="1 3" key="1">
    <citation type="submission" date="2018-11" db="EMBL/GenBank/DDBJ databases">
        <authorList>
            <person name="Grassa J C."/>
        </authorList>
    </citation>
    <scope>NUCLEOTIDE SEQUENCE [LARGE SCALE GENOMIC DNA]</scope>
</reference>
<name>A0A803RAW6_CANSA</name>
<proteinExistence type="predicted"/>
<evidence type="ECO:0000313" key="2">
    <source>
        <dbReference type="EnsemblPlants" id="cds.novel_model_7198_5bd9a17a"/>
    </source>
</evidence>
<accession>A0A803R4J9</accession>
<protein>
    <submittedName>
        <fullName evidence="2">Uncharacterized protein</fullName>
    </submittedName>
</protein>
<dbReference type="Proteomes" id="UP000596661">
    <property type="component" value="Chromosome 5"/>
</dbReference>
<organism evidence="2 3">
    <name type="scientific">Cannabis sativa</name>
    <name type="common">Hemp</name>
    <name type="synonym">Marijuana</name>
    <dbReference type="NCBI Taxonomy" id="3483"/>
    <lineage>
        <taxon>Eukaryota</taxon>
        <taxon>Viridiplantae</taxon>
        <taxon>Streptophyta</taxon>
        <taxon>Embryophyta</taxon>
        <taxon>Tracheophyta</taxon>
        <taxon>Spermatophyta</taxon>
        <taxon>Magnoliopsida</taxon>
        <taxon>eudicotyledons</taxon>
        <taxon>Gunneridae</taxon>
        <taxon>Pentapetalae</taxon>
        <taxon>rosids</taxon>
        <taxon>fabids</taxon>
        <taxon>Rosales</taxon>
        <taxon>Cannabaceae</taxon>
        <taxon>Cannabis</taxon>
    </lineage>
</organism>
<dbReference type="AlphaFoldDB" id="A0A803RAW6"/>